<dbReference type="PROSITE" id="PS00041">
    <property type="entry name" value="HTH_ARAC_FAMILY_1"/>
    <property type="match status" value="1"/>
</dbReference>
<dbReference type="EMBL" id="CP148074">
    <property type="protein sequence ID" value="WXL27958.1"/>
    <property type="molecule type" value="Genomic_DNA"/>
</dbReference>
<dbReference type="Gene3D" id="1.10.10.60">
    <property type="entry name" value="Homeodomain-like"/>
    <property type="match status" value="2"/>
</dbReference>
<dbReference type="Proteomes" id="UP001476583">
    <property type="component" value="Chromosome"/>
</dbReference>
<proteinExistence type="predicted"/>
<dbReference type="PANTHER" id="PTHR11019:SF159">
    <property type="entry name" value="TRANSCRIPTIONAL REGULATOR-RELATED"/>
    <property type="match status" value="1"/>
</dbReference>
<protein>
    <submittedName>
        <fullName evidence="5">AraC family transcriptional regulator</fullName>
    </submittedName>
</protein>
<keyword evidence="1" id="KW-0805">Transcription regulation</keyword>
<dbReference type="InterPro" id="IPR018062">
    <property type="entry name" value="HTH_AraC-typ_CS"/>
</dbReference>
<reference evidence="5 6" key="1">
    <citation type="submission" date="2024-03" db="EMBL/GenBank/DDBJ databases">
        <title>Complete genome of BD2.</title>
        <authorList>
            <person name="Cao G."/>
        </authorList>
    </citation>
    <scope>NUCLEOTIDE SEQUENCE [LARGE SCALE GENOMIC DNA]</scope>
    <source>
        <strain evidence="5 6">BD2</strain>
    </source>
</reference>
<dbReference type="SUPFAM" id="SSF46689">
    <property type="entry name" value="Homeodomain-like"/>
    <property type="match status" value="2"/>
</dbReference>
<keyword evidence="3" id="KW-0804">Transcription</keyword>
<name>A0ABZ2RLR7_ECTME</name>
<dbReference type="InterPro" id="IPR009057">
    <property type="entry name" value="Homeodomain-like_sf"/>
</dbReference>
<keyword evidence="2" id="KW-0238">DNA-binding</keyword>
<dbReference type="PANTHER" id="PTHR11019">
    <property type="entry name" value="HTH-TYPE TRANSCRIPTIONAL REGULATOR NIMR"/>
    <property type="match status" value="1"/>
</dbReference>
<evidence type="ECO:0000256" key="3">
    <source>
        <dbReference type="ARBA" id="ARBA00023163"/>
    </source>
</evidence>
<evidence type="ECO:0000313" key="5">
    <source>
        <dbReference type="EMBL" id="WXL27958.1"/>
    </source>
</evidence>
<accession>A0ABZ2RLR7</accession>
<dbReference type="SMART" id="SM00342">
    <property type="entry name" value="HTH_ARAC"/>
    <property type="match status" value="1"/>
</dbReference>
<evidence type="ECO:0000259" key="4">
    <source>
        <dbReference type="PROSITE" id="PS01124"/>
    </source>
</evidence>
<sequence length="136" mass="15250">MTHLLGELLIEELRATQALPLHLPWPRDEKLRALCDALMADPGRDETAAQWADKLALGEKTFHRRFIKSTGVTFGKWRQRLRLMSSLTLLTQGAHITAAAMASGYDSHSAYTSAFKRQFGMPPSAFTGRKPIRDIN</sequence>
<gene>
    <name evidence="5" type="ORF">WG219_06630</name>
</gene>
<feature type="domain" description="HTH araC/xylS-type" evidence="4">
    <location>
        <begin position="32"/>
        <end position="129"/>
    </location>
</feature>
<evidence type="ECO:0000256" key="1">
    <source>
        <dbReference type="ARBA" id="ARBA00023015"/>
    </source>
</evidence>
<organism evidence="5 6">
    <name type="scientific">Ectopseudomonas mendocina</name>
    <name type="common">Pseudomonas mendocina</name>
    <dbReference type="NCBI Taxonomy" id="300"/>
    <lineage>
        <taxon>Bacteria</taxon>
        <taxon>Pseudomonadati</taxon>
        <taxon>Pseudomonadota</taxon>
        <taxon>Gammaproteobacteria</taxon>
        <taxon>Pseudomonadales</taxon>
        <taxon>Pseudomonadaceae</taxon>
        <taxon>Ectopseudomonas</taxon>
    </lineage>
</organism>
<dbReference type="PROSITE" id="PS01124">
    <property type="entry name" value="HTH_ARAC_FAMILY_2"/>
    <property type="match status" value="1"/>
</dbReference>
<evidence type="ECO:0000313" key="6">
    <source>
        <dbReference type="Proteomes" id="UP001476583"/>
    </source>
</evidence>
<evidence type="ECO:0000256" key="2">
    <source>
        <dbReference type="ARBA" id="ARBA00023125"/>
    </source>
</evidence>
<dbReference type="Pfam" id="PF12833">
    <property type="entry name" value="HTH_18"/>
    <property type="match status" value="1"/>
</dbReference>
<keyword evidence="6" id="KW-1185">Reference proteome</keyword>
<dbReference type="InterPro" id="IPR018060">
    <property type="entry name" value="HTH_AraC"/>
</dbReference>